<keyword evidence="1" id="KW-0812">Transmembrane</keyword>
<evidence type="ECO:0000256" key="1">
    <source>
        <dbReference type="SAM" id="Phobius"/>
    </source>
</evidence>
<comment type="caution">
    <text evidence="2">The sequence shown here is derived from an EMBL/GenBank/DDBJ whole genome shotgun (WGS) entry which is preliminary data.</text>
</comment>
<name>A0A0G0YRT6_UNCKA</name>
<evidence type="ECO:0000313" key="3">
    <source>
        <dbReference type="Proteomes" id="UP000033847"/>
    </source>
</evidence>
<dbReference type="AlphaFoldDB" id="A0A0G0YRT6"/>
<dbReference type="Proteomes" id="UP000033847">
    <property type="component" value="Unassembled WGS sequence"/>
</dbReference>
<reference evidence="2 3" key="1">
    <citation type="journal article" date="2015" name="Nature">
        <title>rRNA introns, odd ribosomes, and small enigmatic genomes across a large radiation of phyla.</title>
        <authorList>
            <person name="Brown C.T."/>
            <person name="Hug L.A."/>
            <person name="Thomas B.C."/>
            <person name="Sharon I."/>
            <person name="Castelle C.J."/>
            <person name="Singh A."/>
            <person name="Wilkins M.J."/>
            <person name="Williams K.H."/>
            <person name="Banfield J.F."/>
        </authorList>
    </citation>
    <scope>NUCLEOTIDE SEQUENCE [LARGE SCALE GENOMIC DNA]</scope>
</reference>
<keyword evidence="1" id="KW-0472">Membrane</keyword>
<feature type="transmembrane region" description="Helical" evidence="1">
    <location>
        <begin position="28"/>
        <end position="48"/>
    </location>
</feature>
<gene>
    <name evidence="2" type="ORF">UV00_C0002G0029</name>
</gene>
<keyword evidence="1" id="KW-1133">Transmembrane helix</keyword>
<organism evidence="2 3">
    <name type="scientific">candidate division WWE3 bacterium GW2011_GWF1_42_14</name>
    <dbReference type="NCBI Taxonomy" id="1619138"/>
    <lineage>
        <taxon>Bacteria</taxon>
        <taxon>Katanobacteria</taxon>
    </lineage>
</organism>
<accession>A0A0G0YRT6</accession>
<proteinExistence type="predicted"/>
<dbReference type="EMBL" id="LCCU01000002">
    <property type="protein sequence ID" value="KKS39377.1"/>
    <property type="molecule type" value="Genomic_DNA"/>
</dbReference>
<protein>
    <submittedName>
        <fullName evidence="2">Uncharacterized protein</fullName>
    </submittedName>
</protein>
<sequence>MDETRWARYEAEARRAAVMVFWGEVFKILGTLLTSWVTYVAALIIWGLTKIF</sequence>
<evidence type="ECO:0000313" key="2">
    <source>
        <dbReference type="EMBL" id="KKS39377.1"/>
    </source>
</evidence>